<evidence type="ECO:0000313" key="7">
    <source>
        <dbReference type="EMBL" id="KAK7449675.1"/>
    </source>
</evidence>
<evidence type="ECO:0008006" key="9">
    <source>
        <dbReference type="Google" id="ProtNLM"/>
    </source>
</evidence>
<feature type="domain" description="CS" evidence="5">
    <location>
        <begin position="222"/>
        <end position="311"/>
    </location>
</feature>
<dbReference type="Pfam" id="PF04968">
    <property type="entry name" value="CHORD"/>
    <property type="match status" value="2"/>
</dbReference>
<accession>A0ABR1J6B6</accession>
<evidence type="ECO:0000256" key="1">
    <source>
        <dbReference type="ARBA" id="ARBA00022723"/>
    </source>
</evidence>
<dbReference type="PROSITE" id="PS51401">
    <property type="entry name" value="CHORD"/>
    <property type="match status" value="2"/>
</dbReference>
<dbReference type="Gene3D" id="2.60.40.790">
    <property type="match status" value="1"/>
</dbReference>
<sequence length="346" mass="37792">MLRCTRKGCGKDFAEGSTESCTFHPGAPVFHEGLKSWSCCSDVNKPVLDFDEFMGIPGCAETDRHTNEAPVVEQAAASSTPKAHPSKTESDTGKETYSSGISIPKPQVPSAAISSAPAVNLPPPAVVEEEDDLSVPVKPGTTCKRKGCGVTFVSDEVNRNGDGEGTKCVYHPAPPIFREGSKGYLCCKRRVLEFDEFLKIEGCKTGRHLFAPKANPNQTEEFTTCRIDHYQTVDKVHVSIFAKQVDKEKSTVTFDSQKVSINLYLPASKRFVKEIELFGPIDPSASTFQILGTKVELHLQKLDTRSWTILEKPQHDLGNISLTFGVTGRTGTVGAKQTILAEENKR</sequence>
<comment type="caution">
    <text evidence="7">The sequence shown here is derived from an EMBL/GenBank/DDBJ whole genome shotgun (WGS) entry which is preliminary data.</text>
</comment>
<dbReference type="Proteomes" id="UP001498398">
    <property type="component" value="Unassembled WGS sequence"/>
</dbReference>
<evidence type="ECO:0000256" key="2">
    <source>
        <dbReference type="ARBA" id="ARBA00022737"/>
    </source>
</evidence>
<dbReference type="PROSITE" id="PS51203">
    <property type="entry name" value="CS"/>
    <property type="match status" value="1"/>
</dbReference>
<dbReference type="InterPro" id="IPR008978">
    <property type="entry name" value="HSP20-like_chaperone"/>
</dbReference>
<keyword evidence="3" id="KW-0862">Zinc</keyword>
<evidence type="ECO:0000259" key="6">
    <source>
        <dbReference type="PROSITE" id="PS51401"/>
    </source>
</evidence>
<dbReference type="Pfam" id="PF04969">
    <property type="entry name" value="CS"/>
    <property type="match status" value="1"/>
</dbReference>
<dbReference type="CDD" id="cd06466">
    <property type="entry name" value="p23_CS_SGT1_like"/>
    <property type="match status" value="1"/>
</dbReference>
<keyword evidence="2" id="KW-0677">Repeat</keyword>
<evidence type="ECO:0000313" key="8">
    <source>
        <dbReference type="Proteomes" id="UP001498398"/>
    </source>
</evidence>
<dbReference type="InterPro" id="IPR007052">
    <property type="entry name" value="CS_dom"/>
</dbReference>
<dbReference type="InterPro" id="IPR007051">
    <property type="entry name" value="CHORD_dom"/>
</dbReference>
<dbReference type="PANTHER" id="PTHR46983:SF3">
    <property type="entry name" value="CHPADIPLOID STATE MAINTENANCE PROTEIN CHPA"/>
    <property type="match status" value="1"/>
</dbReference>
<feature type="domain" description="CHORD" evidence="6">
    <location>
        <begin position="143"/>
        <end position="208"/>
    </location>
</feature>
<keyword evidence="1" id="KW-0479">Metal-binding</keyword>
<protein>
    <recommendedName>
        <fullName evidence="9">Chord-domain-containing protein</fullName>
    </recommendedName>
</protein>
<feature type="region of interest" description="Disordered" evidence="4">
    <location>
        <begin position="71"/>
        <end position="104"/>
    </location>
</feature>
<dbReference type="InterPro" id="IPR039790">
    <property type="entry name" value="CHRD1"/>
</dbReference>
<reference evidence="7 8" key="1">
    <citation type="submission" date="2024-01" db="EMBL/GenBank/DDBJ databases">
        <title>A draft genome for the cacao thread blight pathogen Marasmiellus scandens.</title>
        <authorList>
            <person name="Baruah I.K."/>
            <person name="Leung J."/>
            <person name="Bukari Y."/>
            <person name="Amoako-Attah I."/>
            <person name="Meinhardt L.W."/>
            <person name="Bailey B.A."/>
            <person name="Cohen S.P."/>
        </authorList>
    </citation>
    <scope>NUCLEOTIDE SEQUENCE [LARGE SCALE GENOMIC DNA]</scope>
    <source>
        <strain evidence="7 8">GH-19</strain>
    </source>
</reference>
<evidence type="ECO:0000259" key="5">
    <source>
        <dbReference type="PROSITE" id="PS51203"/>
    </source>
</evidence>
<organism evidence="7 8">
    <name type="scientific">Marasmiellus scandens</name>
    <dbReference type="NCBI Taxonomy" id="2682957"/>
    <lineage>
        <taxon>Eukaryota</taxon>
        <taxon>Fungi</taxon>
        <taxon>Dikarya</taxon>
        <taxon>Basidiomycota</taxon>
        <taxon>Agaricomycotina</taxon>
        <taxon>Agaricomycetes</taxon>
        <taxon>Agaricomycetidae</taxon>
        <taxon>Agaricales</taxon>
        <taxon>Marasmiineae</taxon>
        <taxon>Omphalotaceae</taxon>
        <taxon>Marasmiellus</taxon>
    </lineage>
</organism>
<name>A0ABR1J6B6_9AGAR</name>
<dbReference type="PANTHER" id="PTHR46983">
    <property type="entry name" value="CYSTEINE AND HISTIDINE-RICH DOMAIN-CONTAINING PROTEIN 1"/>
    <property type="match status" value="1"/>
</dbReference>
<feature type="domain" description="CHORD" evidence="6">
    <location>
        <begin position="4"/>
        <end position="65"/>
    </location>
</feature>
<dbReference type="SUPFAM" id="SSF49764">
    <property type="entry name" value="HSP20-like chaperones"/>
    <property type="match status" value="1"/>
</dbReference>
<dbReference type="Gene3D" id="4.10.1130.20">
    <property type="match status" value="2"/>
</dbReference>
<keyword evidence="8" id="KW-1185">Reference proteome</keyword>
<gene>
    <name evidence="7" type="ORF">VKT23_013148</name>
</gene>
<proteinExistence type="predicted"/>
<dbReference type="EMBL" id="JBANRG010000035">
    <property type="protein sequence ID" value="KAK7449675.1"/>
    <property type="molecule type" value="Genomic_DNA"/>
</dbReference>
<evidence type="ECO:0000256" key="3">
    <source>
        <dbReference type="ARBA" id="ARBA00022833"/>
    </source>
</evidence>
<evidence type="ECO:0000256" key="4">
    <source>
        <dbReference type="SAM" id="MobiDB-lite"/>
    </source>
</evidence>